<dbReference type="GO" id="GO:0003677">
    <property type="term" value="F:DNA binding"/>
    <property type="evidence" value="ECO:0007669"/>
    <property type="project" value="UniProtKB-KW"/>
</dbReference>
<evidence type="ECO:0000259" key="8">
    <source>
        <dbReference type="Pfam" id="PF10551"/>
    </source>
</evidence>
<evidence type="ECO:0000256" key="1">
    <source>
        <dbReference type="ARBA" id="ARBA00022578"/>
    </source>
</evidence>
<comment type="caution">
    <text evidence="9">The sequence shown here is derived from an EMBL/GenBank/DDBJ whole genome shotgun (WGS) entry which is preliminary data.</text>
</comment>
<keyword evidence="4" id="KW-0862">Zinc</keyword>
<proteinExistence type="predicted"/>
<evidence type="ECO:0000256" key="6">
    <source>
        <dbReference type="ARBA" id="ARBA00023172"/>
    </source>
</evidence>
<gene>
    <name evidence="9" type="ORF">MEUPH1_LOCUS26136</name>
</gene>
<accession>A0AAV0XYG4</accession>
<keyword evidence="1" id="KW-0815">Transposition</keyword>
<dbReference type="EMBL" id="CARXXK010001028">
    <property type="protein sequence ID" value="CAI6372236.1"/>
    <property type="molecule type" value="Genomic_DNA"/>
</dbReference>
<keyword evidence="6" id="KW-0233">DNA recombination</keyword>
<organism evidence="9 10">
    <name type="scientific">Macrosiphum euphorbiae</name>
    <name type="common">potato aphid</name>
    <dbReference type="NCBI Taxonomy" id="13131"/>
    <lineage>
        <taxon>Eukaryota</taxon>
        <taxon>Metazoa</taxon>
        <taxon>Ecdysozoa</taxon>
        <taxon>Arthropoda</taxon>
        <taxon>Hexapoda</taxon>
        <taxon>Insecta</taxon>
        <taxon>Pterygota</taxon>
        <taxon>Neoptera</taxon>
        <taxon>Paraneoptera</taxon>
        <taxon>Hemiptera</taxon>
        <taxon>Sternorrhyncha</taxon>
        <taxon>Aphidomorpha</taxon>
        <taxon>Aphidoidea</taxon>
        <taxon>Aphididae</taxon>
        <taxon>Macrosiphini</taxon>
        <taxon>Macrosiphum</taxon>
    </lineage>
</organism>
<evidence type="ECO:0000256" key="5">
    <source>
        <dbReference type="ARBA" id="ARBA00023125"/>
    </source>
</evidence>
<keyword evidence="3" id="KW-0863">Zinc-finger</keyword>
<dbReference type="InterPro" id="IPR001207">
    <property type="entry name" value="Transposase_mutator"/>
</dbReference>
<keyword evidence="10" id="KW-1185">Reference proteome</keyword>
<dbReference type="Pfam" id="PF10551">
    <property type="entry name" value="MULE"/>
    <property type="match status" value="1"/>
</dbReference>
<dbReference type="Proteomes" id="UP001160148">
    <property type="component" value="Unassembled WGS sequence"/>
</dbReference>
<dbReference type="Pfam" id="PF04500">
    <property type="entry name" value="FLYWCH"/>
    <property type="match status" value="1"/>
</dbReference>
<sequence length="399" mass="46519">MDVPTNNEPQKQSCEVLNLERPETYTIVFGTQRMTEIVRDNLGFLYYKNKRTENKIYLVCLEKKSQNPCRATAHISPDQNNDKLILCKQHNHQVRPFNEEVPIFRQTLTNKALKKSVCSYSSRGIYMEEIVNFPNAAQDYTFLQCSERMRRLRQKSFPATPDNIEDLHILLMANSQYTLTLQNPSNKFYQGPLLINQQIKGLIFCNTTNIQQLGPELRNVQVAGCDGTFKTVPKFKKKDAYQIFTFQIIYKNVSFPLVNAILSGKTEEIYVELLSYIRNVLPLTYSQLTIITDYEYGLMNAVKTVFPESDHQGCYFHFCQAIIRFVRNKKTSIYHLITKNPIAARVLRMVLALPYLPAVKTNDIPSMEDGFQTIVDYVNQFPNLMMCLEQFLYDYIWRY</sequence>
<keyword evidence="5" id="KW-0238">DNA-binding</keyword>
<dbReference type="InterPro" id="IPR018289">
    <property type="entry name" value="MULE_transposase_dom"/>
</dbReference>
<evidence type="ECO:0000313" key="9">
    <source>
        <dbReference type="EMBL" id="CAI6372236.1"/>
    </source>
</evidence>
<dbReference type="GO" id="GO:0006313">
    <property type="term" value="P:DNA transposition"/>
    <property type="evidence" value="ECO:0007669"/>
    <property type="project" value="InterPro"/>
</dbReference>
<evidence type="ECO:0000259" key="7">
    <source>
        <dbReference type="Pfam" id="PF04500"/>
    </source>
</evidence>
<dbReference type="InterPro" id="IPR007588">
    <property type="entry name" value="Znf_FLYWCH"/>
</dbReference>
<protein>
    <recommendedName>
        <fullName evidence="11">MULE transposase domain-containing protein</fullName>
    </recommendedName>
</protein>
<feature type="domain" description="FLYWCH-type" evidence="7">
    <location>
        <begin position="43"/>
        <end position="92"/>
    </location>
</feature>
<evidence type="ECO:0000256" key="2">
    <source>
        <dbReference type="ARBA" id="ARBA00022723"/>
    </source>
</evidence>
<keyword evidence="2" id="KW-0479">Metal-binding</keyword>
<dbReference type="GO" id="GO:0008270">
    <property type="term" value="F:zinc ion binding"/>
    <property type="evidence" value="ECO:0007669"/>
    <property type="project" value="UniProtKB-KW"/>
</dbReference>
<dbReference type="PROSITE" id="PS01007">
    <property type="entry name" value="TRANSPOSASE_MUTATOR"/>
    <property type="match status" value="1"/>
</dbReference>
<name>A0AAV0XYG4_9HEMI</name>
<dbReference type="GO" id="GO:0004803">
    <property type="term" value="F:transposase activity"/>
    <property type="evidence" value="ECO:0007669"/>
    <property type="project" value="InterPro"/>
</dbReference>
<evidence type="ECO:0008006" key="11">
    <source>
        <dbReference type="Google" id="ProtNLM"/>
    </source>
</evidence>
<evidence type="ECO:0000256" key="4">
    <source>
        <dbReference type="ARBA" id="ARBA00022833"/>
    </source>
</evidence>
<feature type="domain" description="MULE transposase" evidence="8">
    <location>
        <begin position="224"/>
        <end position="320"/>
    </location>
</feature>
<evidence type="ECO:0000256" key="3">
    <source>
        <dbReference type="ARBA" id="ARBA00022771"/>
    </source>
</evidence>
<reference evidence="9 10" key="1">
    <citation type="submission" date="2023-01" db="EMBL/GenBank/DDBJ databases">
        <authorList>
            <person name="Whitehead M."/>
        </authorList>
    </citation>
    <scope>NUCLEOTIDE SEQUENCE [LARGE SCALE GENOMIC DNA]</scope>
</reference>
<evidence type="ECO:0000313" key="10">
    <source>
        <dbReference type="Proteomes" id="UP001160148"/>
    </source>
</evidence>
<dbReference type="Gene3D" id="2.20.25.240">
    <property type="match status" value="1"/>
</dbReference>
<dbReference type="AlphaFoldDB" id="A0AAV0XYG4"/>